<reference evidence="4 5" key="1">
    <citation type="journal article" date="2012" name="BMC Microbiol.">
        <title>Diversity of pili-specific bacteriophages: genome sequence of IncM plasmid-dependent RNA phage M.</title>
        <authorList>
            <person name="Rumnieks J."/>
            <person name="Tars K."/>
        </authorList>
    </citation>
    <scope>NUCLEOTIDE SEQUENCE [LARGE SCALE GENOMIC DNA]</scope>
</reference>
<organism evidence="4 5">
    <name type="scientific">Enterobacteria phage M</name>
    <name type="common">Escherichia levivirus M</name>
    <dbReference type="NCBI Taxonomy" id="1235640"/>
    <lineage>
        <taxon>Viruses</taxon>
        <taxon>Riboviria</taxon>
        <taxon>Orthornavirae</taxon>
        <taxon>Lenarviricota</taxon>
        <taxon>Leviviricetes</taxon>
        <taxon>Norzivirales</taxon>
        <taxon>Fiersviridae</taxon>
        <taxon>Empivirus</taxon>
        <taxon>Empivirus allolyticum</taxon>
    </lineage>
</organism>
<proteinExistence type="predicted"/>
<dbReference type="Proteomes" id="UP000010081">
    <property type="component" value="Segment"/>
</dbReference>
<dbReference type="SUPFAM" id="SSF55405">
    <property type="entry name" value="RNA bacteriophage capsid protein"/>
    <property type="match status" value="1"/>
</dbReference>
<dbReference type="KEGG" id="vg:14181234"/>
<dbReference type="InterPro" id="IPR002703">
    <property type="entry name" value="Levivir_coat"/>
</dbReference>
<dbReference type="SMR" id="K7QJS0"/>
<keyword evidence="2 4" id="KW-0167">Capsid protein</keyword>
<evidence type="ECO:0000256" key="3">
    <source>
        <dbReference type="ARBA" id="ARBA00022844"/>
    </source>
</evidence>
<dbReference type="RefSeq" id="YP_007111574.1">
    <property type="nucleotide sequence ID" value="NC_019707.1"/>
</dbReference>
<dbReference type="InterPro" id="IPR015954">
    <property type="entry name" value="Phage_RNA-type_capsid"/>
</dbReference>
<evidence type="ECO:0000256" key="1">
    <source>
        <dbReference type="ARBA" id="ARBA00004328"/>
    </source>
</evidence>
<keyword evidence="5" id="KW-1185">Reference proteome</keyword>
<evidence type="ECO:0000313" key="4">
    <source>
        <dbReference type="EMBL" id="AFU61980.1"/>
    </source>
</evidence>
<dbReference type="GO" id="GO:0019028">
    <property type="term" value="C:viral capsid"/>
    <property type="evidence" value="ECO:0007669"/>
    <property type="project" value="UniProtKB-KW"/>
</dbReference>
<name>K7QJS0_BPM</name>
<evidence type="ECO:0000256" key="2">
    <source>
        <dbReference type="ARBA" id="ARBA00022561"/>
    </source>
</evidence>
<dbReference type="GO" id="GO:0005198">
    <property type="term" value="F:structural molecule activity"/>
    <property type="evidence" value="ECO:0007669"/>
    <property type="project" value="InterPro"/>
</dbReference>
<keyword evidence="3" id="KW-0946">Virion</keyword>
<dbReference type="Gene3D" id="3.30.380.10">
    <property type="entry name" value="MS2 Viral Coat Protein"/>
    <property type="match status" value="1"/>
</dbReference>
<comment type="subcellular location">
    <subcellularLocation>
        <location evidence="1">Virion</location>
    </subcellularLocation>
</comment>
<dbReference type="OrthoDB" id="23614at10239"/>
<organismHost>
    <name type="scientific">Escherichia coli</name>
    <dbReference type="NCBI Taxonomy" id="562"/>
</organismHost>
<accession>K7QJS0</accession>
<gene>
    <name evidence="4" type="primary">coat</name>
</gene>
<dbReference type="Pfam" id="PF01819">
    <property type="entry name" value="Levi_coat"/>
    <property type="match status" value="1"/>
</dbReference>
<dbReference type="GeneID" id="14181234"/>
<dbReference type="EMBL" id="JX625144">
    <property type="protein sequence ID" value="AFU61980.1"/>
    <property type="molecule type" value="Genomic_RNA"/>
</dbReference>
<evidence type="ECO:0000313" key="5">
    <source>
        <dbReference type="Proteomes" id="UP000010081"/>
    </source>
</evidence>
<sequence length="133" mass="14432">MPQLQPLVLKDRAATPKDRTFSPFNIEGGVGYLVERTGIPAGDNTFSISSRKTAGGKYRATIKLMMPVVTTNQSVNGVTVVTSERVAVATLEFQFDARSTEQERKDLVSLIQSSLDPAKSLVNDAVVKLEGVY</sequence>
<protein>
    <submittedName>
        <fullName evidence="4">Coat protein</fullName>
    </submittedName>
</protein>